<keyword evidence="3" id="KW-0808">Transferase</keyword>
<name>A0A7R9KPL7_9ACAR</name>
<evidence type="ECO:0000256" key="2">
    <source>
        <dbReference type="ARBA" id="ARBA00022603"/>
    </source>
</evidence>
<evidence type="ECO:0000256" key="3">
    <source>
        <dbReference type="ARBA" id="ARBA00022679"/>
    </source>
</evidence>
<keyword evidence="6" id="KW-0812">Transmembrane</keyword>
<protein>
    <submittedName>
        <fullName evidence="7">Uncharacterized protein</fullName>
    </submittedName>
</protein>
<reference evidence="7" key="1">
    <citation type="submission" date="2020-11" db="EMBL/GenBank/DDBJ databases">
        <authorList>
            <person name="Tran Van P."/>
        </authorList>
    </citation>
    <scope>NUCLEOTIDE SEQUENCE</scope>
</reference>
<dbReference type="EMBL" id="CAJPIZ010004252">
    <property type="protein sequence ID" value="CAG2107331.1"/>
    <property type="molecule type" value="Genomic_DNA"/>
</dbReference>
<dbReference type="GO" id="GO:0005739">
    <property type="term" value="C:mitochondrion"/>
    <property type="evidence" value="ECO:0007669"/>
    <property type="project" value="TreeGrafter"/>
</dbReference>
<dbReference type="GO" id="GO:1905706">
    <property type="term" value="P:regulation of mitochondrial ATP synthesis coupled proton transport"/>
    <property type="evidence" value="ECO:0007669"/>
    <property type="project" value="TreeGrafter"/>
</dbReference>
<dbReference type="InterPro" id="IPR026170">
    <property type="entry name" value="FAM173A/B"/>
</dbReference>
<sequence>MTSSPDYSHPLDFETRKERTTSRSRSRGETIARVGVAVFGGVGVGLLAISLPFVWPALRRQVLPYIPATTSQVQNVLTLVQRSRPKTVIDLGSGDGRLVIECAKIGVQSYGVELNPWLVLYSRIRSRLLGTNRLTRFDCKNLWKINASNYENIIIFGVEDMMSSLENKIQNDCNKSGNSVKVIACRFPLPNWQPLESVGTGIDTVWLYRYPTSTHPNRYPFAM</sequence>
<organism evidence="7">
    <name type="scientific">Medioppia subpectinata</name>
    <dbReference type="NCBI Taxonomy" id="1979941"/>
    <lineage>
        <taxon>Eukaryota</taxon>
        <taxon>Metazoa</taxon>
        <taxon>Ecdysozoa</taxon>
        <taxon>Arthropoda</taxon>
        <taxon>Chelicerata</taxon>
        <taxon>Arachnida</taxon>
        <taxon>Acari</taxon>
        <taxon>Acariformes</taxon>
        <taxon>Sarcoptiformes</taxon>
        <taxon>Oribatida</taxon>
        <taxon>Brachypylina</taxon>
        <taxon>Oppioidea</taxon>
        <taxon>Oppiidae</taxon>
        <taxon>Medioppia</taxon>
    </lineage>
</organism>
<dbReference type="AlphaFoldDB" id="A0A7R9KPL7"/>
<dbReference type="InterPro" id="IPR029063">
    <property type="entry name" value="SAM-dependent_MTases_sf"/>
</dbReference>
<evidence type="ECO:0000256" key="5">
    <source>
        <dbReference type="SAM" id="MobiDB-lite"/>
    </source>
</evidence>
<dbReference type="GO" id="GO:0016279">
    <property type="term" value="F:protein-lysine N-methyltransferase activity"/>
    <property type="evidence" value="ECO:0007669"/>
    <property type="project" value="InterPro"/>
</dbReference>
<comment type="similarity">
    <text evidence="1">Belongs to the ANT/ATPSC lysine N-methyltransferase family.</text>
</comment>
<dbReference type="Proteomes" id="UP000759131">
    <property type="component" value="Unassembled WGS sequence"/>
</dbReference>
<dbReference type="PANTHER" id="PTHR13610">
    <property type="entry name" value="METHYLTRANSFERASE DOMAIN-CONTAINING PROTEIN"/>
    <property type="match status" value="1"/>
</dbReference>
<evidence type="ECO:0000256" key="4">
    <source>
        <dbReference type="ARBA" id="ARBA00022691"/>
    </source>
</evidence>
<dbReference type="PANTHER" id="PTHR13610:SF9">
    <property type="entry name" value="FI06469P"/>
    <property type="match status" value="1"/>
</dbReference>
<keyword evidence="2" id="KW-0489">Methyltransferase</keyword>
<feature type="region of interest" description="Disordered" evidence="5">
    <location>
        <begin position="1"/>
        <end position="26"/>
    </location>
</feature>
<proteinExistence type="inferred from homology"/>
<dbReference type="Gene3D" id="3.40.50.150">
    <property type="entry name" value="Vaccinia Virus protein VP39"/>
    <property type="match status" value="1"/>
</dbReference>
<evidence type="ECO:0000256" key="1">
    <source>
        <dbReference type="ARBA" id="ARBA00010633"/>
    </source>
</evidence>
<feature type="transmembrane region" description="Helical" evidence="6">
    <location>
        <begin position="31"/>
        <end position="55"/>
    </location>
</feature>
<keyword evidence="6" id="KW-0472">Membrane</keyword>
<gene>
    <name evidence="7" type="ORF">OSB1V03_LOCUS7333</name>
</gene>
<keyword evidence="4" id="KW-0949">S-adenosyl-L-methionine</keyword>
<dbReference type="SUPFAM" id="SSF53335">
    <property type="entry name" value="S-adenosyl-L-methionine-dependent methyltransferases"/>
    <property type="match status" value="1"/>
</dbReference>
<evidence type="ECO:0000313" key="8">
    <source>
        <dbReference type="Proteomes" id="UP000759131"/>
    </source>
</evidence>
<accession>A0A7R9KPL7</accession>
<dbReference type="EMBL" id="OC858827">
    <property type="protein sequence ID" value="CAD7626901.1"/>
    <property type="molecule type" value="Genomic_DNA"/>
</dbReference>
<feature type="compositionally biased region" description="Basic and acidic residues" evidence="5">
    <location>
        <begin position="9"/>
        <end position="26"/>
    </location>
</feature>
<keyword evidence="6" id="KW-1133">Transmembrane helix</keyword>
<dbReference type="OrthoDB" id="66144at2759"/>
<dbReference type="GO" id="GO:0032259">
    <property type="term" value="P:methylation"/>
    <property type="evidence" value="ECO:0007669"/>
    <property type="project" value="UniProtKB-KW"/>
</dbReference>
<keyword evidence="8" id="KW-1185">Reference proteome</keyword>
<evidence type="ECO:0000313" key="7">
    <source>
        <dbReference type="EMBL" id="CAD7626901.1"/>
    </source>
</evidence>
<evidence type="ECO:0000256" key="6">
    <source>
        <dbReference type="SAM" id="Phobius"/>
    </source>
</evidence>